<evidence type="ECO:0000313" key="2">
    <source>
        <dbReference type="EMBL" id="KEQ04241.1"/>
    </source>
</evidence>
<dbReference type="InterPro" id="IPR002575">
    <property type="entry name" value="Aminoglycoside_PTrfase"/>
</dbReference>
<accession>A0A922T737</accession>
<comment type="caution">
    <text evidence="2">The sequence shown here is derived from an EMBL/GenBank/DDBJ whole genome shotgun (WGS) entry which is preliminary data.</text>
</comment>
<dbReference type="RefSeq" id="WP_037168387.1">
    <property type="nucleotide sequence ID" value="NZ_CAJXID010000019.1"/>
</dbReference>
<dbReference type="PANTHER" id="PTHR43883:SF1">
    <property type="entry name" value="GLUCONOKINASE"/>
    <property type="match status" value="1"/>
</dbReference>
<evidence type="ECO:0000313" key="3">
    <source>
        <dbReference type="Proteomes" id="UP000052167"/>
    </source>
</evidence>
<keyword evidence="3" id="KW-1185">Reference proteome</keyword>
<evidence type="ECO:0000259" key="1">
    <source>
        <dbReference type="Pfam" id="PF01636"/>
    </source>
</evidence>
<dbReference type="Pfam" id="PF13671">
    <property type="entry name" value="AAA_33"/>
    <property type="match status" value="1"/>
</dbReference>
<dbReference type="Gene3D" id="3.90.1200.10">
    <property type="match status" value="1"/>
</dbReference>
<protein>
    <submittedName>
        <fullName evidence="2">Aminoglycoside phosphotransferase</fullName>
    </submittedName>
</protein>
<name>A0A922T737_9HYPH</name>
<dbReference type="Gene3D" id="3.40.50.300">
    <property type="entry name" value="P-loop containing nucleotide triphosphate hydrolases"/>
    <property type="match status" value="1"/>
</dbReference>
<dbReference type="InterPro" id="IPR052732">
    <property type="entry name" value="Cell-binding_unc_protein"/>
</dbReference>
<dbReference type="Proteomes" id="UP000052167">
    <property type="component" value="Unassembled WGS sequence"/>
</dbReference>
<dbReference type="InterPro" id="IPR027417">
    <property type="entry name" value="P-loop_NTPase"/>
</dbReference>
<dbReference type="InterPro" id="IPR011009">
    <property type="entry name" value="Kinase-like_dom_sf"/>
</dbReference>
<proteinExistence type="predicted"/>
<dbReference type="Pfam" id="PF01636">
    <property type="entry name" value="APH"/>
    <property type="match status" value="1"/>
</dbReference>
<gene>
    <name evidence="2" type="ORF">GV68_13405</name>
</gene>
<dbReference type="OrthoDB" id="9810277at2"/>
<dbReference type="EMBL" id="JOKJ01000026">
    <property type="protein sequence ID" value="KEQ04241.1"/>
    <property type="molecule type" value="Genomic_DNA"/>
</dbReference>
<reference evidence="2 3" key="1">
    <citation type="submission" date="2014-06" db="EMBL/GenBank/DDBJ databases">
        <title>Rhizobium pelagicum/R2-400B4.</title>
        <authorList>
            <person name="Kimes N.E."/>
            <person name="Lopez-Perez M."/>
        </authorList>
    </citation>
    <scope>NUCLEOTIDE SEQUENCE [LARGE SCALE GENOMIC DNA]</scope>
    <source>
        <strain evidence="2 3">R2-400B4</strain>
    </source>
</reference>
<dbReference type="SUPFAM" id="SSF56112">
    <property type="entry name" value="Protein kinase-like (PK-like)"/>
    <property type="match status" value="1"/>
</dbReference>
<dbReference type="PANTHER" id="PTHR43883">
    <property type="entry name" value="SLR0207 PROTEIN"/>
    <property type="match status" value="1"/>
</dbReference>
<feature type="domain" description="Aminoglycoside phosphotransferase" evidence="1">
    <location>
        <begin position="134"/>
        <end position="263"/>
    </location>
</feature>
<organism evidence="2 3">
    <name type="scientific">Pseudorhizobium pelagicum</name>
    <dbReference type="NCBI Taxonomy" id="1509405"/>
    <lineage>
        <taxon>Bacteria</taxon>
        <taxon>Pseudomonadati</taxon>
        <taxon>Pseudomonadota</taxon>
        <taxon>Alphaproteobacteria</taxon>
        <taxon>Hyphomicrobiales</taxon>
        <taxon>Rhizobiaceae</taxon>
        <taxon>Rhizobium/Agrobacterium group</taxon>
        <taxon>Pseudorhizobium</taxon>
    </lineage>
</organism>
<dbReference type="SUPFAM" id="SSF52540">
    <property type="entry name" value="P-loop containing nucleoside triphosphate hydrolases"/>
    <property type="match status" value="1"/>
</dbReference>
<sequence length="507" mass="55835">MIMEDQSAVIAFLSAPTTYGLGEPVEVIRTHISEVFLAGGRAYKMKRAVKLPYVDFSTIERRLEACQDEVSLNSLTAPDLYLGIRRITRDSDGRLAFDGAGDLVEVVVEMVRFAQEALFDRMAMDGGLTLPLMTETARAIARFHRSAPVISSGTGSDNMANVLAINEAGFRTSQIFTTDEVSRIAAVFRSRLDEHAEVLDRRSDAGRIRRCHGDLHLRNICLMQGEPRLFDCIEFNLQIATTDVLYDLAFLLMDLWHRGDRMRANWVMNRYLDEAQDEDGFCLLPFFMATRAAVRAHVTATQASEAEGEAASSLATEARSYYELALTLLQKAPARLVAIGGLSGSGKSSLADAFAPVLGVAPGARIIESDRIRKALHDVPAETRLPPAAYRPEISKKVYAEMAWRAAVILGQGGCAVVDAVFERHDDRQQVERAAAEAGTPFLGAWLEAEPLLLWERVSSRSGGASDANTEILAQQLERRPRDVGWRQLDAGRAIDENVALLLSLTH</sequence>
<dbReference type="AlphaFoldDB" id="A0A922T737"/>